<gene>
    <name evidence="1" type="ORF">FGO68_gene4818</name>
</gene>
<dbReference type="Proteomes" id="UP000785679">
    <property type="component" value="Unassembled WGS sequence"/>
</dbReference>
<reference evidence="1" key="1">
    <citation type="submission" date="2019-06" db="EMBL/GenBank/DDBJ databases">
        <authorList>
            <person name="Zheng W."/>
        </authorList>
    </citation>
    <scope>NUCLEOTIDE SEQUENCE</scope>
    <source>
        <strain evidence="1">QDHG01</strain>
    </source>
</reference>
<accession>A0A8J8NSQ8</accession>
<dbReference type="AlphaFoldDB" id="A0A8J8NSQ8"/>
<evidence type="ECO:0000313" key="2">
    <source>
        <dbReference type="Proteomes" id="UP000785679"/>
    </source>
</evidence>
<organism evidence="1 2">
    <name type="scientific">Halteria grandinella</name>
    <dbReference type="NCBI Taxonomy" id="5974"/>
    <lineage>
        <taxon>Eukaryota</taxon>
        <taxon>Sar</taxon>
        <taxon>Alveolata</taxon>
        <taxon>Ciliophora</taxon>
        <taxon>Intramacronucleata</taxon>
        <taxon>Spirotrichea</taxon>
        <taxon>Stichotrichia</taxon>
        <taxon>Sporadotrichida</taxon>
        <taxon>Halteriidae</taxon>
        <taxon>Halteria</taxon>
    </lineage>
</organism>
<protein>
    <submittedName>
        <fullName evidence="1">Uncharacterized protein</fullName>
    </submittedName>
</protein>
<comment type="caution">
    <text evidence="1">The sequence shown here is derived from an EMBL/GenBank/DDBJ whole genome shotgun (WGS) entry which is preliminary data.</text>
</comment>
<proteinExistence type="predicted"/>
<name>A0A8J8NSQ8_HALGN</name>
<evidence type="ECO:0000313" key="1">
    <source>
        <dbReference type="EMBL" id="TNV80383.1"/>
    </source>
</evidence>
<dbReference type="EMBL" id="RRYP01007574">
    <property type="protein sequence ID" value="TNV80383.1"/>
    <property type="molecule type" value="Genomic_DNA"/>
</dbReference>
<sequence length="180" mass="20672">MSQVNPYSLNLSPSLAGSGLLVNLTQSLIWITSDANQDPWLFECQQNERVPINQGRFTNNNQIDTPSNITGMLQQINTIQTRARHVKTHKYLGKLMFEGLFIVRLKGNLRQPEDDREKMEAKWNKSMEGDITWPDGSIYEGRCGEIYYCGISGMCISQWMCGHGRLAKPTREQQYRILEQ</sequence>
<keyword evidence="2" id="KW-1185">Reference proteome</keyword>